<feature type="compositionally biased region" description="Low complexity" evidence="4">
    <location>
        <begin position="1"/>
        <end position="19"/>
    </location>
</feature>
<dbReference type="Gene3D" id="1.10.10.10">
    <property type="entry name" value="Winged helix-like DNA-binding domain superfamily/Winged helix DNA-binding domain"/>
    <property type="match status" value="1"/>
</dbReference>
<organism evidence="6 7">
    <name type="scientific">Streptomyces phaeoluteigriseus</name>
    <dbReference type="NCBI Taxonomy" id="114686"/>
    <lineage>
        <taxon>Bacteria</taxon>
        <taxon>Bacillati</taxon>
        <taxon>Actinomycetota</taxon>
        <taxon>Actinomycetes</taxon>
        <taxon>Kitasatosporales</taxon>
        <taxon>Streptomycetaceae</taxon>
        <taxon>Streptomyces</taxon>
        <taxon>Streptomyces aurantiacus group</taxon>
    </lineage>
</organism>
<dbReference type="InterPro" id="IPR036388">
    <property type="entry name" value="WH-like_DNA-bd_sf"/>
</dbReference>
<dbReference type="GO" id="GO:0003677">
    <property type="term" value="F:DNA binding"/>
    <property type="evidence" value="ECO:0007669"/>
    <property type="project" value="UniProtKB-KW"/>
</dbReference>
<proteinExistence type="predicted"/>
<evidence type="ECO:0000313" key="7">
    <source>
        <dbReference type="Proteomes" id="UP000184286"/>
    </source>
</evidence>
<feature type="region of interest" description="Disordered" evidence="4">
    <location>
        <begin position="1"/>
        <end position="33"/>
    </location>
</feature>
<evidence type="ECO:0000256" key="1">
    <source>
        <dbReference type="ARBA" id="ARBA00023015"/>
    </source>
</evidence>
<protein>
    <recommendedName>
        <fullName evidence="5">HTH luxR-type domain-containing protein</fullName>
    </recommendedName>
</protein>
<reference evidence="6 7" key="2">
    <citation type="submission" date="2017-02" db="EMBL/GenBank/DDBJ databases">
        <title>Draft genome sequence of Streptomyces phaeoluteigriseus type strain DSM41896.</title>
        <authorList>
            <person name="Salih T.S."/>
            <person name="Algora Gallardo L."/>
            <person name="Melo Santos T."/>
            <person name="Filgueira Martinez S."/>
            <person name="Herron P.R."/>
        </authorList>
    </citation>
    <scope>NUCLEOTIDE SEQUENCE [LARGE SCALE GENOMIC DNA]</scope>
    <source>
        <strain evidence="6 7">DSM 41896</strain>
    </source>
</reference>
<feature type="domain" description="HTH luxR-type" evidence="5">
    <location>
        <begin position="29"/>
        <end position="94"/>
    </location>
</feature>
<dbReference type="CDD" id="cd06170">
    <property type="entry name" value="LuxR_C_like"/>
    <property type="match status" value="1"/>
</dbReference>
<evidence type="ECO:0000313" key="6">
    <source>
        <dbReference type="EMBL" id="OQD52501.1"/>
    </source>
</evidence>
<keyword evidence="3" id="KW-0804">Transcription</keyword>
<evidence type="ECO:0000256" key="3">
    <source>
        <dbReference type="ARBA" id="ARBA00023163"/>
    </source>
</evidence>
<evidence type="ECO:0000256" key="2">
    <source>
        <dbReference type="ARBA" id="ARBA00023125"/>
    </source>
</evidence>
<dbReference type="SMART" id="SM00421">
    <property type="entry name" value="HTH_LUXR"/>
    <property type="match status" value="1"/>
</dbReference>
<dbReference type="Pfam" id="PF00196">
    <property type="entry name" value="GerE"/>
    <property type="match status" value="1"/>
</dbReference>
<accession>A0A1V6MJ52</accession>
<dbReference type="InterPro" id="IPR016032">
    <property type="entry name" value="Sig_transdc_resp-reg_C-effctor"/>
</dbReference>
<comment type="caution">
    <text evidence="6">The sequence shown here is derived from an EMBL/GenBank/DDBJ whole genome shotgun (WGS) entry which is preliminary data.</text>
</comment>
<dbReference type="GO" id="GO:0006355">
    <property type="term" value="P:regulation of DNA-templated transcription"/>
    <property type="evidence" value="ECO:0007669"/>
    <property type="project" value="InterPro"/>
</dbReference>
<dbReference type="InterPro" id="IPR000792">
    <property type="entry name" value="Tscrpt_reg_LuxR_C"/>
</dbReference>
<dbReference type="PANTHER" id="PTHR44688:SF16">
    <property type="entry name" value="DNA-BINDING TRANSCRIPTIONAL ACTIVATOR DEVR_DOSR"/>
    <property type="match status" value="1"/>
</dbReference>
<dbReference type="PROSITE" id="PS50043">
    <property type="entry name" value="HTH_LUXR_2"/>
    <property type="match status" value="1"/>
</dbReference>
<gene>
    <name evidence="6" type="ORF">BM536_030455</name>
</gene>
<dbReference type="Proteomes" id="UP000184286">
    <property type="component" value="Unassembled WGS sequence"/>
</dbReference>
<dbReference type="PRINTS" id="PR00038">
    <property type="entry name" value="HTHLUXR"/>
</dbReference>
<dbReference type="PANTHER" id="PTHR44688">
    <property type="entry name" value="DNA-BINDING TRANSCRIPTIONAL ACTIVATOR DEVR_DOSR"/>
    <property type="match status" value="1"/>
</dbReference>
<keyword evidence="2" id="KW-0238">DNA-binding</keyword>
<dbReference type="EMBL" id="MPOH02000019">
    <property type="protein sequence ID" value="OQD52501.1"/>
    <property type="molecule type" value="Genomic_DNA"/>
</dbReference>
<reference evidence="7" key="1">
    <citation type="submission" date="2016-11" db="EMBL/GenBank/DDBJ databases">
        <authorList>
            <person name="Schniete J.K."/>
            <person name="Salih T."/>
            <person name="Algora Gallardo L."/>
            <person name="Martinez Fernandez S."/>
            <person name="Herron P.R."/>
        </authorList>
    </citation>
    <scope>NUCLEOTIDE SEQUENCE [LARGE SCALE GENOMIC DNA]</scope>
    <source>
        <strain evidence="7">DSM 41896</strain>
    </source>
</reference>
<dbReference type="STRING" id="114686.BM536_030455"/>
<keyword evidence="1" id="KW-0805">Transcription regulation</keyword>
<evidence type="ECO:0000256" key="4">
    <source>
        <dbReference type="SAM" id="MobiDB-lite"/>
    </source>
</evidence>
<sequence>MPRTPRQTAGPRARAARPTPAHPAPEPGAPSDAVRLTRREAQVAELVAEGLANQQIADRLVIARRTAEGHVERILSKLGFSNRSQIAAWVTAQR</sequence>
<dbReference type="AlphaFoldDB" id="A0A1V6MJ52"/>
<name>A0A1V6MJ52_9ACTN</name>
<evidence type="ECO:0000259" key="5">
    <source>
        <dbReference type="PROSITE" id="PS50043"/>
    </source>
</evidence>
<dbReference type="SUPFAM" id="SSF46894">
    <property type="entry name" value="C-terminal effector domain of the bipartite response regulators"/>
    <property type="match status" value="1"/>
</dbReference>